<organism evidence="1 2">
    <name type="scientific">Hygrophoropsis aurantiaca</name>
    <dbReference type="NCBI Taxonomy" id="72124"/>
    <lineage>
        <taxon>Eukaryota</taxon>
        <taxon>Fungi</taxon>
        <taxon>Dikarya</taxon>
        <taxon>Basidiomycota</taxon>
        <taxon>Agaricomycotina</taxon>
        <taxon>Agaricomycetes</taxon>
        <taxon>Agaricomycetidae</taxon>
        <taxon>Boletales</taxon>
        <taxon>Coniophorineae</taxon>
        <taxon>Hygrophoropsidaceae</taxon>
        <taxon>Hygrophoropsis</taxon>
    </lineage>
</organism>
<comment type="caution">
    <text evidence="1">The sequence shown here is derived from an EMBL/GenBank/DDBJ whole genome shotgun (WGS) entry which is preliminary data.</text>
</comment>
<gene>
    <name evidence="1" type="ORF">BJ138DRAFT_1013304</name>
</gene>
<dbReference type="EMBL" id="MU267839">
    <property type="protein sequence ID" value="KAH7908192.1"/>
    <property type="molecule type" value="Genomic_DNA"/>
</dbReference>
<reference evidence="1" key="1">
    <citation type="journal article" date="2021" name="New Phytol.">
        <title>Evolutionary innovations through gain and loss of genes in the ectomycorrhizal Boletales.</title>
        <authorList>
            <person name="Wu G."/>
            <person name="Miyauchi S."/>
            <person name="Morin E."/>
            <person name="Kuo A."/>
            <person name="Drula E."/>
            <person name="Varga T."/>
            <person name="Kohler A."/>
            <person name="Feng B."/>
            <person name="Cao Y."/>
            <person name="Lipzen A."/>
            <person name="Daum C."/>
            <person name="Hundley H."/>
            <person name="Pangilinan J."/>
            <person name="Johnson J."/>
            <person name="Barry K."/>
            <person name="LaButti K."/>
            <person name="Ng V."/>
            <person name="Ahrendt S."/>
            <person name="Min B."/>
            <person name="Choi I.G."/>
            <person name="Park H."/>
            <person name="Plett J.M."/>
            <person name="Magnuson J."/>
            <person name="Spatafora J.W."/>
            <person name="Nagy L.G."/>
            <person name="Henrissat B."/>
            <person name="Grigoriev I.V."/>
            <person name="Yang Z.L."/>
            <person name="Xu J."/>
            <person name="Martin F.M."/>
        </authorList>
    </citation>
    <scope>NUCLEOTIDE SEQUENCE</scope>
    <source>
        <strain evidence="1">ATCC 28755</strain>
    </source>
</reference>
<dbReference type="Proteomes" id="UP000790377">
    <property type="component" value="Unassembled WGS sequence"/>
</dbReference>
<accession>A0ACB8A637</accession>
<sequence>MLEIQGAADLPRLKNMTRTGWDMDPFVVISFGKKVFRTRVIRHSLNPVWDEKMLFHVRRYETSFKVQLTVLDWDKLSSNDYVGDARFDVAELVGDAPQPDPRTGLYADGADGGHPMKEFQLPLTTAREMPWEAKHAPVLTLRAKYQPYDALRQRFWSQYLTQYDVDDTGAMSHLELTSMLDSLGSTLSAQTIDSFFTRFGKRPLEDELTIPEAIICLETELGRPNSERKRLATEDSFLDTSLSATPLLSGEESATGKSFLDGLDFSGPPLSALVSDDSPTESSSYFPTVPAPAPYATEPSEVGLTTYAEPIPLPVSPSPNSRQLSYSSSTSDAEDPSGNSPSADTFERVINVKNCPLCHRPRLNSKAEVDIVTHLAICASQDWAGVDRIVVGNFVTASQAQRKWYTKILSKVSSGDYKLGANSANIIVQNRMTGQLEEEKMQVYVRLGIRLLYKGARSRMEGARARRLLKSLSVKQGIKYDSPESARGIPAFVQFHGLKVDEILEPINSFKTFNEFFYRKLKPSARPIESPDDPARLVSAADCRLMVFETVSDATRLWIKGREFTVARLLGSAYQDQAERYTGGALAIFRLAPQDYHRFHVPVDGTIGPMTDIAGEYYTVNPQAIRSALDVYGENVRKIVPIDSPQFGRVVAVCIGAMMVGSIKITVEEGEQVKRGQELGYFAFGGSTIVVLFEKGMVEWDEDLIVNGRASLETLVRVGMGIGRCPVRRNGWNHNGSYSGKSLDSNLKV</sequence>
<protein>
    <submittedName>
        <fullName evidence="1">Phosphatidylserine decarboxylase-domain-containing protein</fullName>
    </submittedName>
</protein>
<name>A0ACB8A637_9AGAM</name>
<keyword evidence="2" id="KW-1185">Reference proteome</keyword>
<evidence type="ECO:0000313" key="2">
    <source>
        <dbReference type="Proteomes" id="UP000790377"/>
    </source>
</evidence>
<proteinExistence type="predicted"/>
<evidence type="ECO:0000313" key="1">
    <source>
        <dbReference type="EMBL" id="KAH7908192.1"/>
    </source>
</evidence>